<gene>
    <name evidence="6" type="ORF">DWW89_14795</name>
    <name evidence="5" type="ORF">DXC13_14635</name>
    <name evidence="4" type="ORF">DXD13_10830</name>
</gene>
<protein>
    <submittedName>
        <fullName evidence="5">XRE family transcriptional regulator</fullName>
    </submittedName>
</protein>
<evidence type="ECO:0000313" key="4">
    <source>
        <dbReference type="EMBL" id="RGK42128.1"/>
    </source>
</evidence>
<dbReference type="Proteomes" id="UP000260717">
    <property type="component" value="Unassembled WGS sequence"/>
</dbReference>
<keyword evidence="2" id="KW-0812">Transmembrane</keyword>
<dbReference type="PANTHER" id="PTHR46558:SF4">
    <property type="entry name" value="DNA-BIDING PHAGE PROTEIN"/>
    <property type="match status" value="1"/>
</dbReference>
<dbReference type="EMBL" id="QSQP01000012">
    <property type="protein sequence ID" value="RGK42128.1"/>
    <property type="molecule type" value="Genomic_DNA"/>
</dbReference>
<keyword evidence="2" id="KW-0472">Membrane</keyword>
<dbReference type="AlphaFoldDB" id="A0A3E4WPJ5"/>
<evidence type="ECO:0000259" key="3">
    <source>
        <dbReference type="PROSITE" id="PS50943"/>
    </source>
</evidence>
<evidence type="ECO:0000313" key="9">
    <source>
        <dbReference type="Proteomes" id="UP000283765"/>
    </source>
</evidence>
<dbReference type="EMBL" id="QSTI01000037">
    <property type="protein sequence ID" value="RGM44037.1"/>
    <property type="molecule type" value="Genomic_DNA"/>
</dbReference>
<dbReference type="SUPFAM" id="SSF47413">
    <property type="entry name" value="lambda repressor-like DNA-binding domains"/>
    <property type="match status" value="1"/>
</dbReference>
<name>A0A3E4WPJ5_9FIRM</name>
<evidence type="ECO:0000256" key="1">
    <source>
        <dbReference type="ARBA" id="ARBA00023125"/>
    </source>
</evidence>
<dbReference type="EMBL" id="QRXR01000034">
    <property type="protein sequence ID" value="RGU19844.1"/>
    <property type="molecule type" value="Genomic_DNA"/>
</dbReference>
<dbReference type="PANTHER" id="PTHR46558">
    <property type="entry name" value="TRACRIPTIONAL REGULATORY PROTEIN-RELATED-RELATED"/>
    <property type="match status" value="1"/>
</dbReference>
<feature type="transmembrane region" description="Helical" evidence="2">
    <location>
        <begin position="6"/>
        <end position="25"/>
    </location>
</feature>
<proteinExistence type="predicted"/>
<feature type="domain" description="HTH cro/C1-type" evidence="3">
    <location>
        <begin position="41"/>
        <end position="95"/>
    </location>
</feature>
<dbReference type="Proteomes" id="UP000261052">
    <property type="component" value="Unassembled WGS sequence"/>
</dbReference>
<sequence>MAYILAAGFIGIRFVDSFFVLISVLTPEMEKRMEKTIGMRIKECRVKMGMTQEELAEALLTKKSTISAYENDKIDIKISILKQIAKELDNTVFYLAGEQDEDISNEVLQMAMVLQQIQSKELRKAAIEQVKVLVTIVNTGEKAKL</sequence>
<evidence type="ECO:0000313" key="8">
    <source>
        <dbReference type="Proteomes" id="UP000261052"/>
    </source>
</evidence>
<dbReference type="InterPro" id="IPR001387">
    <property type="entry name" value="Cro/C1-type_HTH"/>
</dbReference>
<dbReference type="PROSITE" id="PS50943">
    <property type="entry name" value="HTH_CROC1"/>
    <property type="match status" value="1"/>
</dbReference>
<accession>A0A3E4WPJ5</accession>
<evidence type="ECO:0000313" key="5">
    <source>
        <dbReference type="EMBL" id="RGM44037.1"/>
    </source>
</evidence>
<dbReference type="Gene3D" id="1.10.260.40">
    <property type="entry name" value="lambda repressor-like DNA-binding domains"/>
    <property type="match status" value="1"/>
</dbReference>
<dbReference type="GO" id="GO:0003677">
    <property type="term" value="F:DNA binding"/>
    <property type="evidence" value="ECO:0007669"/>
    <property type="project" value="UniProtKB-KW"/>
</dbReference>
<keyword evidence="1" id="KW-0238">DNA-binding</keyword>
<dbReference type="Proteomes" id="UP000283765">
    <property type="component" value="Unassembled WGS sequence"/>
</dbReference>
<evidence type="ECO:0000313" key="7">
    <source>
        <dbReference type="Proteomes" id="UP000260717"/>
    </source>
</evidence>
<dbReference type="InterPro" id="IPR010982">
    <property type="entry name" value="Lambda_DNA-bd_dom_sf"/>
</dbReference>
<reference evidence="7 8" key="1">
    <citation type="submission" date="2018-08" db="EMBL/GenBank/DDBJ databases">
        <title>A genome reference for cultivated species of the human gut microbiota.</title>
        <authorList>
            <person name="Zou Y."/>
            <person name="Xue W."/>
            <person name="Luo G."/>
        </authorList>
    </citation>
    <scope>NUCLEOTIDE SEQUENCE [LARGE SCALE GENOMIC DNA]</scope>
    <source>
        <strain evidence="6 9">AF17-27</strain>
        <strain evidence="5 7">OM08-12AT</strain>
        <strain evidence="4 8">TF11-15AC</strain>
    </source>
</reference>
<dbReference type="CDD" id="cd00093">
    <property type="entry name" value="HTH_XRE"/>
    <property type="match status" value="1"/>
</dbReference>
<evidence type="ECO:0000313" key="6">
    <source>
        <dbReference type="EMBL" id="RGU19844.1"/>
    </source>
</evidence>
<organism evidence="5 7">
    <name type="scientific">Agathobacter rectalis</name>
    <dbReference type="NCBI Taxonomy" id="39491"/>
    <lineage>
        <taxon>Bacteria</taxon>
        <taxon>Bacillati</taxon>
        <taxon>Bacillota</taxon>
        <taxon>Clostridia</taxon>
        <taxon>Lachnospirales</taxon>
        <taxon>Lachnospiraceae</taxon>
        <taxon>Agathobacter</taxon>
    </lineage>
</organism>
<dbReference type="Pfam" id="PF01381">
    <property type="entry name" value="HTH_3"/>
    <property type="match status" value="1"/>
</dbReference>
<comment type="caution">
    <text evidence="5">The sequence shown here is derived from an EMBL/GenBank/DDBJ whole genome shotgun (WGS) entry which is preliminary data.</text>
</comment>
<dbReference type="SMART" id="SM00530">
    <property type="entry name" value="HTH_XRE"/>
    <property type="match status" value="1"/>
</dbReference>
<evidence type="ECO:0000256" key="2">
    <source>
        <dbReference type="SAM" id="Phobius"/>
    </source>
</evidence>
<keyword evidence="2" id="KW-1133">Transmembrane helix</keyword>